<dbReference type="PANTHER" id="PTHR39385">
    <property type="entry name" value="PROTEIN CBG20422"/>
    <property type="match status" value="1"/>
</dbReference>
<dbReference type="InterPro" id="IPR000859">
    <property type="entry name" value="CUB_dom"/>
</dbReference>
<dbReference type="eggNOG" id="ENOG502RT7U">
    <property type="taxonomic scope" value="Eukaryota"/>
</dbReference>
<evidence type="ECO:0000256" key="4">
    <source>
        <dbReference type="SAM" id="SignalP"/>
    </source>
</evidence>
<comment type="caution">
    <text evidence="2">Lacks conserved residue(s) required for the propagation of feature annotation.</text>
</comment>
<dbReference type="STRING" id="31234.E3M2W0"/>
<evidence type="ECO:0000313" key="7">
    <source>
        <dbReference type="Proteomes" id="UP000008281"/>
    </source>
</evidence>
<sequence length="826" mass="94415">MFGVHLISLVLQKKKDFGAMRQRAYLLLFLCILAWTSAEPEMDTEEEEEAFENAIETTMMLNTTTTPTTVPTTTKDYCHCDLEIYGTDILEGVLKSPNFPGAHCDSGKCMYKILPHPNMTVRLNVETAAFSSGTKLKIWNILDVDGQEYNVYQADVSQTYESYEEFTTAVNVGFKIIFEMSRNTYSYSGFKIKFARMSNGCNFYLTPSVEGKMNHLEEMYIEIETEDRIRVQVKSYDDEGMFVRETALDINRGLLVDASKVEVYFFAFSSNLDGYKTPKITAKLMNRSCICPETLMNITSSISSVTVRSPGFPDLYCPSKSCHTFVRSEKINRKPEDKVPLLLITTNCTLNENDYLRLSGESGRLIFRYDLQKTSVNFKFRTNKKELIPTKFLRPIIIAQQDLKISYGSSPEVQKRYFEMNITRLMTPKDCVCSLYDDKEYKNSGWLSVPIPPHCEFIHCHWKFSAYSSYSYPQKYVSIVFKMDNPSSSDVVFVITEKITEEYDAELLKHKQSITSAASPIEFTFSRFGSKYNNSDATLNVTWFMVEGCTCSDEKYFVAEDEPVVITSPNYPDMYCPNLICRHTFYAPKGHFLEIRIDKADIERYHDFLKIYDGNSSSDPLITRVSGLVKNEVHNSTRDTVFFLFMSDESTSRMGYHANVIAHRIPVTPVPEKSHLVILVAIIAVIIAMVSFAVFFVTRRKSENYRQLQSLNNPTVSYTASETGLVQESCKQCHKFIHGWITLSFIHLGTVNSRYLDEGRSVAVESLELLEKSEEFIDDAIVGAKSFEATEDTGDEPFLIFRPKVFDLAPSESDYENEVKNADEDF</sequence>
<keyword evidence="3" id="KW-1133">Transmembrane helix</keyword>
<gene>
    <name evidence="6" type="ORF">CRE_07486</name>
</gene>
<dbReference type="SMART" id="SM00042">
    <property type="entry name" value="CUB"/>
    <property type="match status" value="2"/>
</dbReference>
<keyword evidence="3" id="KW-0812">Transmembrane</keyword>
<evidence type="ECO:0000256" key="3">
    <source>
        <dbReference type="SAM" id="Phobius"/>
    </source>
</evidence>
<evidence type="ECO:0000313" key="6">
    <source>
        <dbReference type="EMBL" id="EFO89802.1"/>
    </source>
</evidence>
<name>E3M2W0_CAERE</name>
<evidence type="ECO:0000256" key="1">
    <source>
        <dbReference type="ARBA" id="ARBA00023157"/>
    </source>
</evidence>
<feature type="domain" description="CUB" evidence="5">
    <location>
        <begin position="551"/>
        <end position="663"/>
    </location>
</feature>
<protein>
    <recommendedName>
        <fullName evidence="5">CUB domain-containing protein</fullName>
    </recommendedName>
</protein>
<evidence type="ECO:0000259" key="5">
    <source>
        <dbReference type="PROSITE" id="PS01180"/>
    </source>
</evidence>
<dbReference type="OMA" id="FANTQYS"/>
<keyword evidence="3" id="KW-0472">Membrane</keyword>
<proteinExistence type="predicted"/>
<reference evidence="6" key="1">
    <citation type="submission" date="2007-07" db="EMBL/GenBank/DDBJ databases">
        <title>PCAP assembly of the Caenorhabditis remanei genome.</title>
        <authorList>
            <consortium name="The Caenorhabditis remanei Sequencing Consortium"/>
            <person name="Wilson R.K."/>
        </authorList>
    </citation>
    <scope>NUCLEOTIDE SEQUENCE [LARGE SCALE GENOMIC DNA]</scope>
    <source>
        <strain evidence="6">PB4641</strain>
    </source>
</reference>
<keyword evidence="1" id="KW-1015">Disulfide bond</keyword>
<dbReference type="HOGENOM" id="CLU_014127_0_0_1"/>
<dbReference type="OrthoDB" id="5834744at2759"/>
<accession>E3M2W0</accession>
<dbReference type="EMBL" id="DS268422">
    <property type="protein sequence ID" value="EFO89802.1"/>
    <property type="molecule type" value="Genomic_DNA"/>
</dbReference>
<dbReference type="AlphaFoldDB" id="E3M2W0"/>
<dbReference type="Gene3D" id="2.60.120.290">
    <property type="entry name" value="Spermadhesin, CUB domain"/>
    <property type="match status" value="2"/>
</dbReference>
<feature type="transmembrane region" description="Helical" evidence="3">
    <location>
        <begin position="676"/>
        <end position="697"/>
    </location>
</feature>
<dbReference type="Proteomes" id="UP000008281">
    <property type="component" value="Unassembled WGS sequence"/>
</dbReference>
<keyword evidence="4" id="KW-0732">Signal</keyword>
<feature type="chain" id="PRO_5003175993" description="CUB domain-containing protein" evidence="4">
    <location>
        <begin position="39"/>
        <end position="826"/>
    </location>
</feature>
<dbReference type="InterPro" id="IPR035914">
    <property type="entry name" value="Sperma_CUB_dom_sf"/>
</dbReference>
<feature type="signal peptide" evidence="4">
    <location>
        <begin position="1"/>
        <end position="38"/>
    </location>
</feature>
<dbReference type="InParanoid" id="E3M2W0"/>
<dbReference type="FunCoup" id="E3M2W0">
    <property type="interactions" value="1"/>
</dbReference>
<dbReference type="Pfam" id="PF00431">
    <property type="entry name" value="CUB"/>
    <property type="match status" value="1"/>
</dbReference>
<dbReference type="CDD" id="cd00041">
    <property type="entry name" value="CUB"/>
    <property type="match status" value="1"/>
</dbReference>
<dbReference type="PROSITE" id="PS01180">
    <property type="entry name" value="CUB"/>
    <property type="match status" value="1"/>
</dbReference>
<organism evidence="7">
    <name type="scientific">Caenorhabditis remanei</name>
    <name type="common">Caenorhabditis vulgaris</name>
    <dbReference type="NCBI Taxonomy" id="31234"/>
    <lineage>
        <taxon>Eukaryota</taxon>
        <taxon>Metazoa</taxon>
        <taxon>Ecdysozoa</taxon>
        <taxon>Nematoda</taxon>
        <taxon>Chromadorea</taxon>
        <taxon>Rhabditida</taxon>
        <taxon>Rhabditina</taxon>
        <taxon>Rhabditomorpha</taxon>
        <taxon>Rhabditoidea</taxon>
        <taxon>Rhabditidae</taxon>
        <taxon>Peloderinae</taxon>
        <taxon>Caenorhabditis</taxon>
    </lineage>
</organism>
<dbReference type="PANTHER" id="PTHR39385:SF4">
    <property type="entry name" value="CUB DOMAIN-CONTAINING PROTEIN"/>
    <property type="match status" value="1"/>
</dbReference>
<evidence type="ECO:0000256" key="2">
    <source>
        <dbReference type="PROSITE-ProRule" id="PRU00059"/>
    </source>
</evidence>
<dbReference type="SUPFAM" id="SSF49854">
    <property type="entry name" value="Spermadhesin, CUB domain"/>
    <property type="match status" value="2"/>
</dbReference>
<keyword evidence="7" id="KW-1185">Reference proteome</keyword>